<dbReference type="EMBL" id="CP033239">
    <property type="protein sequence ID" value="AZF78170.1"/>
    <property type="molecule type" value="Genomic_DNA"/>
</dbReference>
<evidence type="ECO:0000313" key="4">
    <source>
        <dbReference type="EMBL" id="AKA78623.1"/>
    </source>
</evidence>
<evidence type="ECO:0000313" key="22">
    <source>
        <dbReference type="Proteomes" id="UP000282269"/>
    </source>
</evidence>
<dbReference type="EMBL" id="CP011055">
    <property type="protein sequence ID" value="AKA73231.1"/>
    <property type="molecule type" value="Genomic_DNA"/>
</dbReference>
<dbReference type="Proteomes" id="UP000282269">
    <property type="component" value="Chromosome"/>
</dbReference>
<organism evidence="2 14">
    <name type="scientific">Saccharolobus solfataricus</name>
    <name type="common">Sulfolobus solfataricus</name>
    <dbReference type="NCBI Taxonomy" id="2287"/>
    <lineage>
        <taxon>Archaea</taxon>
        <taxon>Thermoproteota</taxon>
        <taxon>Thermoprotei</taxon>
        <taxon>Sulfolobales</taxon>
        <taxon>Sulfolobaceae</taxon>
        <taxon>Saccharolobus</taxon>
    </lineage>
</organism>
<reference evidence="2" key="3">
    <citation type="submission" date="2018-10" db="EMBL/GenBank/DDBJ databases">
        <authorList>
            <person name="McCarthy S."/>
            <person name="Gradnigo J."/>
            <person name="Johnson T."/>
            <person name="Payne S."/>
            <person name="Lipzen A."/>
            <person name="Schackwitz W."/>
            <person name="Martin J."/>
            <person name="Moriyama E."/>
            <person name="Blum P."/>
        </authorList>
    </citation>
    <scope>NUCLEOTIDE SEQUENCE</scope>
    <source>
        <strain evidence="2">SARC-B</strain>
        <strain evidence="3">SARC-C</strain>
        <strain evidence="4">SULA</strain>
    </source>
</reference>
<dbReference type="Proteomes" id="UP000278715">
    <property type="component" value="Chromosome"/>
</dbReference>
<evidence type="ECO:0000313" key="17">
    <source>
        <dbReference type="Proteomes" id="UP000269431"/>
    </source>
</evidence>
<dbReference type="Proteomes" id="UP000269431">
    <property type="component" value="Chromosome"/>
</dbReference>
<feature type="transmembrane region" description="Helical" evidence="1">
    <location>
        <begin position="524"/>
        <end position="545"/>
    </location>
</feature>
<dbReference type="KEGG" id="ssof:SULC_0876"/>
<sequence>MSEKRASRVLTIILIVLILSEFCNGILVKTSTMKNIFISLIVLEGKPIMVIQTSKADFLNITLEDVNRNRITLPTISLNESNVLTYTYDGYLVIEMRAQGSLTVYVIDSSLTLISNIKLNYNYSVQYPLLTGDYIVLISKKLVGVISRNMTTNGSLLEENIPIYNISISATNFLNKYEKNISISDVIGYPLNLTLIKDHIITGSFFPLNEVLPIFTYKNWIYIVYPIYSNSTIGEYEIEAVNLNTGSISSTEIKFRGYMSGYIPSNLEGLRFLVFYNESNISVYSINGSYMESLEINNYTKQLEKPYAIYTPLFPSVLLSSSLTLVNPIVVPLSIEVGPIINVVNYSVNVLPSVANRISDYYLLANFNPYLYLVLFNTTYGLNIHNVSNFYIYNKSVLLILFYNSTISYYQIGKRGLNRLPSGTMISTGLVVENNSVQYYHNPIFFYQNFPLIQGSPIIMKYSNGTYELVISLPNSTIYIPRGYFVVGVYNNTIVLYHKGKLYLSLGDKLHEINFSIPRDNDSFTNYIIVYVIILLVSIAIYIIIREKDRIS</sequence>
<dbReference type="Proteomes" id="UP000273443">
    <property type="component" value="Chromosome"/>
</dbReference>
<dbReference type="AlphaFoldDB" id="A0A0E3GT55"/>
<keyword evidence="1" id="KW-0472">Membrane</keyword>
<reference evidence="12 23" key="4">
    <citation type="journal article" date="2020" name="Nat. Commun.">
        <title>The structures of two archaeal type IV pili illuminate evolutionary relationships.</title>
        <authorList>
            <person name="Wang F."/>
            <person name="Baquero D.P."/>
            <person name="Su Z."/>
            <person name="Beltran L.C."/>
            <person name="Prangishvili D."/>
            <person name="Krupovic M."/>
            <person name="Egelman E.H."/>
        </authorList>
    </citation>
    <scope>NUCLEOTIDE SEQUENCE [LARGE SCALE GENOMIC DNA]</scope>
    <source>
        <strain evidence="12 23">POZ149</strain>
    </source>
</reference>
<dbReference type="Proteomes" id="UP000275843">
    <property type="component" value="Chromosome"/>
</dbReference>
<evidence type="ECO:0000313" key="19">
    <source>
        <dbReference type="Proteomes" id="UP000273443"/>
    </source>
</evidence>
<dbReference type="EMBL" id="CP033241">
    <property type="protein sequence ID" value="AZF83415.1"/>
    <property type="molecule type" value="Genomic_DNA"/>
</dbReference>
<dbReference type="Proteomes" id="UP000033057">
    <property type="component" value="Chromosome"/>
</dbReference>
<evidence type="ECO:0000313" key="20">
    <source>
        <dbReference type="Proteomes" id="UP000275843"/>
    </source>
</evidence>
<dbReference type="EMBL" id="CP033236">
    <property type="protein sequence ID" value="AZF70318.1"/>
    <property type="molecule type" value="Genomic_DNA"/>
</dbReference>
<protein>
    <submittedName>
        <fullName evidence="2">Uncharacterized protein</fullName>
    </submittedName>
</protein>
<dbReference type="EMBL" id="CP050869">
    <property type="protein sequence ID" value="QPG50211.1"/>
    <property type="molecule type" value="Genomic_DNA"/>
</dbReference>
<evidence type="ECO:0000313" key="21">
    <source>
        <dbReference type="Proteomes" id="UP000278715"/>
    </source>
</evidence>
<keyword evidence="1" id="KW-1133">Transmembrane helix</keyword>
<dbReference type="EMBL" id="CP033240">
    <property type="protein sequence ID" value="AZF80776.1"/>
    <property type="molecule type" value="Genomic_DNA"/>
</dbReference>
<dbReference type="GeneID" id="44128818"/>
<reference evidence="13 14" key="1">
    <citation type="journal article" date="2015" name="Genome Announc.">
        <title>Complete Genome Sequence of Sulfolobus solfataricus Strain 98/2 and Evolved Derivatives.</title>
        <authorList>
            <person name="McCarthy S."/>
            <person name="Gradnigo J."/>
            <person name="Johnson T."/>
            <person name="Payne S."/>
            <person name="Lipzen A."/>
            <person name="Martin J."/>
            <person name="Schackwitz W."/>
            <person name="Moriyama E."/>
            <person name="Blum P."/>
        </authorList>
    </citation>
    <scope>NUCLEOTIDE SEQUENCE [LARGE SCALE GENOMIC DNA]</scope>
    <source>
        <strain evidence="13">98/2 SULC</strain>
        <strain evidence="2">SARC-B</strain>
        <strain evidence="3">SARC-C</strain>
        <strain evidence="4 15">SULA</strain>
        <strain evidence="14">SULB</strain>
    </source>
</reference>
<name>A0A0E3GT55_SACSO</name>
<evidence type="ECO:0000313" key="11">
    <source>
        <dbReference type="EMBL" id="AZF83415.1"/>
    </source>
</evidence>
<dbReference type="Proteomes" id="UP000033085">
    <property type="component" value="Chromosome"/>
</dbReference>
<accession>A0A0E3GT55</accession>
<dbReference type="EMBL" id="CP011056">
    <property type="protein sequence ID" value="AKA75930.1"/>
    <property type="molecule type" value="Genomic_DNA"/>
</dbReference>
<dbReference type="EMBL" id="CP033235">
    <property type="protein sequence ID" value="AZF67698.1"/>
    <property type="molecule type" value="Genomic_DNA"/>
</dbReference>
<evidence type="ECO:0000313" key="14">
    <source>
        <dbReference type="Proteomes" id="UP000033085"/>
    </source>
</evidence>
<dbReference type="GeneID" id="1453119"/>
<dbReference type="EMBL" id="CP033238">
    <property type="protein sequence ID" value="AZF75562.1"/>
    <property type="molecule type" value="Genomic_DNA"/>
</dbReference>
<reference evidence="16 17" key="2">
    <citation type="journal article" date="2018" name="Proc. Natl. Acad. Sci. U.S.A.">
        <title>Nonmutational mechanism of inheritance in the Archaeon Sulfolobus solfataricus.</title>
        <authorList>
            <person name="Payne S."/>
            <person name="McCarthy S."/>
            <person name="Johnson T."/>
            <person name="North E."/>
            <person name="Blum P."/>
        </authorList>
    </citation>
    <scope>NUCLEOTIDE SEQUENCE [LARGE SCALE GENOMIC DNA]</scope>
    <source>
        <strain evidence="6 16">SARC-H</strain>
        <strain evidence="7 20">SARC-I</strain>
        <strain evidence="9 21">SARC-N</strain>
        <strain evidence="10 22">SARC-O</strain>
        <strain evidence="11 17">SUL120</strain>
        <strain evidence="5 18">SULG</strain>
        <strain evidence="8 19">SULM</strain>
    </source>
</reference>
<evidence type="ECO:0000313" key="18">
    <source>
        <dbReference type="Proteomes" id="UP000273194"/>
    </source>
</evidence>
<evidence type="ECO:0000313" key="5">
    <source>
        <dbReference type="EMBL" id="AZF67698.1"/>
    </source>
</evidence>
<evidence type="ECO:0000313" key="8">
    <source>
        <dbReference type="EMBL" id="AZF75562.1"/>
    </source>
</evidence>
<dbReference type="PATRIC" id="fig|2287.6.peg.927"/>
<evidence type="ECO:0000313" key="6">
    <source>
        <dbReference type="EMBL" id="AZF70318.1"/>
    </source>
</evidence>
<dbReference type="Proteomes" id="UP000273194">
    <property type="component" value="Chromosome"/>
</dbReference>
<evidence type="ECO:0000313" key="13">
    <source>
        <dbReference type="Proteomes" id="UP000033057"/>
    </source>
</evidence>
<evidence type="ECO:0000313" key="2">
    <source>
        <dbReference type="EMBL" id="AKA73231.1"/>
    </source>
</evidence>
<dbReference type="KEGG" id="ssol:SULB_0877"/>
<evidence type="ECO:0000313" key="16">
    <source>
        <dbReference type="Proteomes" id="UP000267993"/>
    </source>
</evidence>
<dbReference type="Proteomes" id="UP000033106">
    <property type="component" value="Chromosome"/>
</dbReference>
<proteinExistence type="predicted"/>
<dbReference type="KEGG" id="ssoa:SULA_0875"/>
<dbReference type="Proteomes" id="UP000267993">
    <property type="component" value="Chromosome"/>
</dbReference>
<dbReference type="RefSeq" id="WP_009989121.1">
    <property type="nucleotide sequence ID" value="NZ_CP011055.2"/>
</dbReference>
<dbReference type="Proteomes" id="UP000594632">
    <property type="component" value="Chromosome"/>
</dbReference>
<evidence type="ECO:0000313" key="15">
    <source>
        <dbReference type="Proteomes" id="UP000033106"/>
    </source>
</evidence>
<evidence type="ECO:0000313" key="23">
    <source>
        <dbReference type="Proteomes" id="UP000594632"/>
    </source>
</evidence>
<gene>
    <name evidence="12" type="ORF">HFC64_10750</name>
    <name evidence="4" type="ORF">SULA_0875</name>
    <name evidence="2" type="ORF">SULB_0877</name>
    <name evidence="3" type="ORF">SULC_0876</name>
    <name evidence="5" type="ORF">SULG_04270</name>
    <name evidence="6" type="ORF">SULH_04270</name>
    <name evidence="7" type="ORF">SULI_04270</name>
    <name evidence="8" type="ORF">SULM_04270</name>
    <name evidence="9" type="ORF">SULN_04270</name>
    <name evidence="10" type="ORF">SULO_04280</name>
    <name evidence="11" type="ORF">SULZ_04515</name>
</gene>
<evidence type="ECO:0000313" key="12">
    <source>
        <dbReference type="EMBL" id="QPG50211.1"/>
    </source>
</evidence>
<evidence type="ECO:0000256" key="1">
    <source>
        <dbReference type="SAM" id="Phobius"/>
    </source>
</evidence>
<dbReference type="EMBL" id="CP011057">
    <property type="protein sequence ID" value="AKA78623.1"/>
    <property type="molecule type" value="Genomic_DNA"/>
</dbReference>
<evidence type="ECO:0000313" key="9">
    <source>
        <dbReference type="EMBL" id="AZF78170.1"/>
    </source>
</evidence>
<dbReference type="EMBL" id="CP033237">
    <property type="protein sequence ID" value="AZF72938.1"/>
    <property type="molecule type" value="Genomic_DNA"/>
</dbReference>
<keyword evidence="1" id="KW-0812">Transmembrane</keyword>
<evidence type="ECO:0000313" key="10">
    <source>
        <dbReference type="EMBL" id="AZF80776.1"/>
    </source>
</evidence>
<evidence type="ECO:0000313" key="7">
    <source>
        <dbReference type="EMBL" id="AZF72938.1"/>
    </source>
</evidence>
<evidence type="ECO:0000313" key="3">
    <source>
        <dbReference type="EMBL" id="AKA75930.1"/>
    </source>
</evidence>